<evidence type="ECO:0000313" key="2">
    <source>
        <dbReference type="EMBL" id="STY21457.1"/>
    </source>
</evidence>
<keyword evidence="3" id="KW-1185">Reference proteome</keyword>
<gene>
    <name evidence="1" type="ORF">Lstg_3416</name>
    <name evidence="2" type="ORF">NCTC11991_00025</name>
</gene>
<proteinExistence type="predicted"/>
<protein>
    <recommendedName>
        <fullName evidence="5">Transmembrane protein</fullName>
    </recommendedName>
</protein>
<reference evidence="2 4" key="2">
    <citation type="submission" date="2018-06" db="EMBL/GenBank/DDBJ databases">
        <authorList>
            <consortium name="Pathogen Informatics"/>
            <person name="Doyle S."/>
        </authorList>
    </citation>
    <scope>NUCLEOTIDE SEQUENCE [LARGE SCALE GENOMIC DNA]</scope>
    <source>
        <strain evidence="2 4">NCTC11991</strain>
    </source>
</reference>
<evidence type="ECO:0000313" key="1">
    <source>
        <dbReference type="EMBL" id="KTD69797.1"/>
    </source>
</evidence>
<dbReference type="OrthoDB" id="5654229at2"/>
<dbReference type="AlphaFoldDB" id="A0A378L443"/>
<evidence type="ECO:0000313" key="3">
    <source>
        <dbReference type="Proteomes" id="UP000054820"/>
    </source>
</evidence>
<dbReference type="Proteomes" id="UP000255110">
    <property type="component" value="Unassembled WGS sequence"/>
</dbReference>
<accession>A0A378L443</accession>
<evidence type="ECO:0008006" key="5">
    <source>
        <dbReference type="Google" id="ProtNLM"/>
    </source>
</evidence>
<dbReference type="Proteomes" id="UP000054820">
    <property type="component" value="Unassembled WGS sequence"/>
</dbReference>
<sequence>MSRSKLRWFYCVIFLMVPIHFLWAQESPKIKKKATLTINSGNTAQNCSNSLKNCLIQISQNLTQCLPKPGAITITNNSRIVAKNIQASSSDTNFNTFVVQNNGCPASLQPGHSCTISFFTNTSIAFLTPNVLVKGTNTTSTFFDMQALACQARLTATPTTVNLAFGGSSQNVTVTNIGNANANNVQATIASPTLGIIETNNCPSALAPNASCQFSFISDSSAGSTTATISASNASNSVPITINVSPAPATVISVPATAVIPVSDSAGVSFTVMNLTSNPAYNVTVNLPPAWTSTVSSSTCSVIPGNGTCNLTLTSNAFEAFVAQGGILVNGDNISSPPTMALAFSVSGYLVYSVQSPNMYVIQDADSSSVWSEDTTTIPGITETSTHPPDACNGATDGFCNTTQIFNFYEQMQSNAATLCYNITLDNIGPVTAGTWYLPSVCELGIFDPSIPNGSDAGCPSGFPNVVTNLYSLGFLTDLSGKYWSSTEYNNAPSDAWYQEFIGNKQSTQGANVRNGSFGSLLVRCVRIIGPA</sequence>
<evidence type="ECO:0000313" key="4">
    <source>
        <dbReference type="Proteomes" id="UP000255110"/>
    </source>
</evidence>
<dbReference type="EMBL" id="LNYZ01000044">
    <property type="protein sequence ID" value="KTD69797.1"/>
    <property type="molecule type" value="Genomic_DNA"/>
</dbReference>
<name>A0A378L443_9GAMM</name>
<dbReference type="STRING" id="460.Lstg_3416"/>
<dbReference type="RefSeq" id="WP_058478846.1">
    <property type="nucleotide sequence ID" value="NZ_CAAAIO010000028.1"/>
</dbReference>
<organism evidence="2 4">
    <name type="scientific">Legionella steigerwaltii</name>
    <dbReference type="NCBI Taxonomy" id="460"/>
    <lineage>
        <taxon>Bacteria</taxon>
        <taxon>Pseudomonadati</taxon>
        <taxon>Pseudomonadota</taxon>
        <taxon>Gammaproteobacteria</taxon>
        <taxon>Legionellales</taxon>
        <taxon>Legionellaceae</taxon>
        <taxon>Legionella</taxon>
    </lineage>
</organism>
<reference evidence="1 3" key="1">
    <citation type="submission" date="2015-11" db="EMBL/GenBank/DDBJ databases">
        <title>Genomic analysis of 38 Legionella species identifies large and diverse effector repertoires.</title>
        <authorList>
            <person name="Burstein D."/>
            <person name="Amaro F."/>
            <person name="Zusman T."/>
            <person name="Lifshitz Z."/>
            <person name="Cohen O."/>
            <person name="Gilbert J.A."/>
            <person name="Pupko T."/>
            <person name="Shuman H.A."/>
            <person name="Segal G."/>
        </authorList>
    </citation>
    <scope>NUCLEOTIDE SEQUENCE [LARGE SCALE GENOMIC DNA]</scope>
    <source>
        <strain evidence="1 3">SC-18-C9</strain>
    </source>
</reference>
<dbReference type="EMBL" id="UGOY01000001">
    <property type="protein sequence ID" value="STY21457.1"/>
    <property type="molecule type" value="Genomic_DNA"/>
</dbReference>